<dbReference type="Proteomes" id="UP001152888">
    <property type="component" value="Unassembled WGS sequence"/>
</dbReference>
<dbReference type="AlphaFoldDB" id="A0A9P0M825"/>
<name>A0A9P0M825_ACAOB</name>
<comment type="caution">
    <text evidence="1">The sequence shown here is derived from an EMBL/GenBank/DDBJ whole genome shotgun (WGS) entry which is preliminary data.</text>
</comment>
<sequence>MKRLKGKLNSPRFGSLPTDSDCSVTIIATCPWGPRHFRVVFSSQPNCIYKNPSVRYHWDDFFVLAGVR</sequence>
<proteinExistence type="predicted"/>
<evidence type="ECO:0000313" key="1">
    <source>
        <dbReference type="EMBL" id="CAH2008176.1"/>
    </source>
</evidence>
<protein>
    <submittedName>
        <fullName evidence="1">Uncharacterized protein</fullName>
    </submittedName>
</protein>
<accession>A0A9P0M825</accession>
<keyword evidence="2" id="KW-1185">Reference proteome</keyword>
<evidence type="ECO:0000313" key="2">
    <source>
        <dbReference type="Proteomes" id="UP001152888"/>
    </source>
</evidence>
<dbReference type="EMBL" id="CAKOFQ010007789">
    <property type="protein sequence ID" value="CAH2008176.1"/>
    <property type="molecule type" value="Genomic_DNA"/>
</dbReference>
<gene>
    <name evidence="1" type="ORF">ACAOBT_LOCUS30071</name>
</gene>
<reference evidence="1" key="1">
    <citation type="submission" date="2022-03" db="EMBL/GenBank/DDBJ databases">
        <authorList>
            <person name="Sayadi A."/>
        </authorList>
    </citation>
    <scope>NUCLEOTIDE SEQUENCE</scope>
</reference>
<organism evidence="1 2">
    <name type="scientific">Acanthoscelides obtectus</name>
    <name type="common">Bean weevil</name>
    <name type="synonym">Bruchus obtectus</name>
    <dbReference type="NCBI Taxonomy" id="200917"/>
    <lineage>
        <taxon>Eukaryota</taxon>
        <taxon>Metazoa</taxon>
        <taxon>Ecdysozoa</taxon>
        <taxon>Arthropoda</taxon>
        <taxon>Hexapoda</taxon>
        <taxon>Insecta</taxon>
        <taxon>Pterygota</taxon>
        <taxon>Neoptera</taxon>
        <taxon>Endopterygota</taxon>
        <taxon>Coleoptera</taxon>
        <taxon>Polyphaga</taxon>
        <taxon>Cucujiformia</taxon>
        <taxon>Chrysomeloidea</taxon>
        <taxon>Chrysomelidae</taxon>
        <taxon>Bruchinae</taxon>
        <taxon>Bruchini</taxon>
        <taxon>Acanthoscelides</taxon>
    </lineage>
</organism>